<dbReference type="RefSeq" id="XP_010921861.1">
    <property type="nucleotide sequence ID" value="XM_010923559.3"/>
</dbReference>
<feature type="domain" description="RING-type" evidence="10">
    <location>
        <begin position="187"/>
        <end position="228"/>
    </location>
</feature>
<dbReference type="SUPFAM" id="SSF57850">
    <property type="entry name" value="RING/U-box"/>
    <property type="match status" value="1"/>
</dbReference>
<keyword evidence="5 8" id="KW-0863">Zinc-finger</keyword>
<dbReference type="Pfam" id="PF13639">
    <property type="entry name" value="zf-RING_2"/>
    <property type="match status" value="1"/>
</dbReference>
<dbReference type="FunFam" id="3.30.40.10:FF:000022">
    <property type="entry name" value="E3 ubiquitin-protein ligase RING1-like"/>
    <property type="match status" value="1"/>
</dbReference>
<dbReference type="InterPro" id="IPR001841">
    <property type="entry name" value="Znf_RING"/>
</dbReference>
<proteinExistence type="predicted"/>
<dbReference type="GeneID" id="105045321"/>
<evidence type="ECO:0000313" key="12">
    <source>
        <dbReference type="RefSeq" id="XP_010921861.1"/>
    </source>
</evidence>
<dbReference type="GO" id="GO:0016567">
    <property type="term" value="P:protein ubiquitination"/>
    <property type="evidence" value="ECO:0007669"/>
    <property type="project" value="TreeGrafter"/>
</dbReference>
<evidence type="ECO:0000256" key="3">
    <source>
        <dbReference type="ARBA" id="ARBA00022679"/>
    </source>
</evidence>
<dbReference type="EC" id="2.3.2.27" evidence="2"/>
<dbReference type="InParanoid" id="A0A6I9R7S6"/>
<dbReference type="InterPro" id="IPR013083">
    <property type="entry name" value="Znf_RING/FYVE/PHD"/>
</dbReference>
<keyword evidence="11" id="KW-1185">Reference proteome</keyword>
<accession>A0A6I9R7S6</accession>
<evidence type="ECO:0000256" key="1">
    <source>
        <dbReference type="ARBA" id="ARBA00000900"/>
    </source>
</evidence>
<comment type="catalytic activity">
    <reaction evidence="1">
        <text>S-ubiquitinyl-[E2 ubiquitin-conjugating enzyme]-L-cysteine + [acceptor protein]-L-lysine = [E2 ubiquitin-conjugating enzyme]-L-cysteine + N(6)-ubiquitinyl-[acceptor protein]-L-lysine.</text>
        <dbReference type="EC" id="2.3.2.27"/>
    </reaction>
</comment>
<evidence type="ECO:0000256" key="4">
    <source>
        <dbReference type="ARBA" id="ARBA00022723"/>
    </source>
</evidence>
<dbReference type="OrthoDB" id="8062037at2759"/>
<dbReference type="KEGG" id="egu:105045321"/>
<dbReference type="FunCoup" id="A0A6I9R7S6">
    <property type="interactions" value="569"/>
</dbReference>
<feature type="region of interest" description="Disordered" evidence="9">
    <location>
        <begin position="235"/>
        <end position="257"/>
    </location>
</feature>
<evidence type="ECO:0000256" key="7">
    <source>
        <dbReference type="ARBA" id="ARBA00022833"/>
    </source>
</evidence>
<dbReference type="PANTHER" id="PTHR15710:SF34">
    <property type="entry name" value="E3 UBIQUITIN-PROTEIN LIGASE RHC1A-RELATED"/>
    <property type="match status" value="1"/>
</dbReference>
<evidence type="ECO:0000259" key="10">
    <source>
        <dbReference type="PROSITE" id="PS50089"/>
    </source>
</evidence>
<dbReference type="GO" id="GO:0005737">
    <property type="term" value="C:cytoplasm"/>
    <property type="evidence" value="ECO:0007669"/>
    <property type="project" value="TreeGrafter"/>
</dbReference>
<dbReference type="Gene3D" id="3.30.40.10">
    <property type="entry name" value="Zinc/RING finger domain, C3HC4 (zinc finger)"/>
    <property type="match status" value="1"/>
</dbReference>
<evidence type="ECO:0000256" key="2">
    <source>
        <dbReference type="ARBA" id="ARBA00012483"/>
    </source>
</evidence>
<keyword evidence="6" id="KW-0833">Ubl conjugation pathway</keyword>
<dbReference type="SMART" id="SM00184">
    <property type="entry name" value="RING"/>
    <property type="match status" value="1"/>
</dbReference>
<dbReference type="GO" id="GO:0008270">
    <property type="term" value="F:zinc ion binding"/>
    <property type="evidence" value="ECO:0007669"/>
    <property type="project" value="UniProtKB-KW"/>
</dbReference>
<dbReference type="CDD" id="cd16667">
    <property type="entry name" value="RING-H2_RNF126-like"/>
    <property type="match status" value="1"/>
</dbReference>
<evidence type="ECO:0000256" key="8">
    <source>
        <dbReference type="PROSITE-ProRule" id="PRU00175"/>
    </source>
</evidence>
<keyword evidence="7" id="KW-0862">Zinc</keyword>
<dbReference type="Proteomes" id="UP000504607">
    <property type="component" value="Chromosome 5"/>
</dbReference>
<dbReference type="AlphaFoldDB" id="A0A6I9R7S6"/>
<protein>
    <recommendedName>
        <fullName evidence="2">RING-type E3 ubiquitin transferase</fullName>
        <ecNumber evidence="2">2.3.2.27</ecNumber>
    </recommendedName>
</protein>
<keyword evidence="3" id="KW-0808">Transferase</keyword>
<gene>
    <name evidence="12" type="primary">LOC105045321</name>
</gene>
<name>A0A6I9R7S6_ELAGV</name>
<evidence type="ECO:0000256" key="6">
    <source>
        <dbReference type="ARBA" id="ARBA00022786"/>
    </source>
</evidence>
<dbReference type="PANTHER" id="PTHR15710">
    <property type="entry name" value="E3 UBIQUITIN-PROTEIN LIGASE PRAJA"/>
    <property type="match status" value="1"/>
</dbReference>
<keyword evidence="4" id="KW-0479">Metal-binding</keyword>
<reference evidence="12" key="1">
    <citation type="submission" date="2025-08" db="UniProtKB">
        <authorList>
            <consortium name="RefSeq"/>
        </authorList>
    </citation>
    <scope>IDENTIFICATION</scope>
</reference>
<feature type="compositionally biased region" description="Low complexity" evidence="9">
    <location>
        <begin position="242"/>
        <end position="257"/>
    </location>
</feature>
<dbReference type="PROSITE" id="PS50089">
    <property type="entry name" value="ZF_RING_2"/>
    <property type="match status" value="1"/>
</dbReference>
<evidence type="ECO:0000256" key="9">
    <source>
        <dbReference type="SAM" id="MobiDB-lite"/>
    </source>
</evidence>
<organism evidence="11 12">
    <name type="scientific">Elaeis guineensis var. tenera</name>
    <name type="common">Oil palm</name>
    <dbReference type="NCBI Taxonomy" id="51953"/>
    <lineage>
        <taxon>Eukaryota</taxon>
        <taxon>Viridiplantae</taxon>
        <taxon>Streptophyta</taxon>
        <taxon>Embryophyta</taxon>
        <taxon>Tracheophyta</taxon>
        <taxon>Spermatophyta</taxon>
        <taxon>Magnoliopsida</taxon>
        <taxon>Liliopsida</taxon>
        <taxon>Arecaceae</taxon>
        <taxon>Arecoideae</taxon>
        <taxon>Cocoseae</taxon>
        <taxon>Elaeidinae</taxon>
        <taxon>Elaeis</taxon>
    </lineage>
</organism>
<evidence type="ECO:0000256" key="5">
    <source>
        <dbReference type="ARBA" id="ARBA00022771"/>
    </source>
</evidence>
<evidence type="ECO:0000313" key="11">
    <source>
        <dbReference type="Proteomes" id="UP000504607"/>
    </source>
</evidence>
<sequence>MSSRSHVHWCYRCRCRIQPREQEMICPNCDTGFVSELDETEDLVSHFVGMGADMDSDPHYRIMQAISAMMNQGMMGANREFDVRGRPNMFSDFGAEFGPGPWFVFRGQLPVHLSDNNGFEVFINGRRGVHMRRANMADYFVGPGLEDLIEQLTQNDRHGPAPALPSAIEAMPTLKINQRHLHGDSHCPVCKEKFELGTEAREMPCKHIYHSDCIIPWLEQHNSCPVCRHELAPQSSGSYMHSRSSNQSSSSNGNNSGRQRWRNWFSFRWPFRSSNSNSRSH</sequence>
<dbReference type="GO" id="GO:0061630">
    <property type="term" value="F:ubiquitin protein ligase activity"/>
    <property type="evidence" value="ECO:0007669"/>
    <property type="project" value="UniProtKB-EC"/>
</dbReference>